<evidence type="ECO:0000313" key="12">
    <source>
        <dbReference type="EMBL" id="OHA47951.1"/>
    </source>
</evidence>
<protein>
    <recommendedName>
        <fullName evidence="11">Vitamin K epoxide reductase domain-containing protein</fullName>
    </recommendedName>
</protein>
<keyword evidence="3 10" id="KW-0812">Transmembrane</keyword>
<sequence>MENADVSTQKKPFGQNALLAAVILAAVIGFAIMSYLTYIHYAEKQSFCDISEEVSCDVVTTSIYSEIFGVPISLLGLGYFASVLFLVLAKRKQQNIFPALFLLTLFVLIPSLYFSMMEYFVIKAICVLCESSKIMMLIIAAASFFMARGVTKIGLNSIMPVLIAGLVAAGVTYFAQTATVAQVDYSDLVQCMNEKGVVYYKSVKCNSCKRQEMLLGEAYKKLNSVECHPEGLNPQPELCLSKQIEKTPTFILEQGGQEITRLEGLQKIKNLAEFAGCPFEK</sequence>
<feature type="transmembrane region" description="Helical" evidence="10">
    <location>
        <begin position="67"/>
        <end position="89"/>
    </location>
</feature>
<evidence type="ECO:0000313" key="13">
    <source>
        <dbReference type="Proteomes" id="UP000177629"/>
    </source>
</evidence>
<evidence type="ECO:0000256" key="4">
    <source>
        <dbReference type="ARBA" id="ARBA00022719"/>
    </source>
</evidence>
<feature type="transmembrane region" description="Helical" evidence="10">
    <location>
        <begin position="96"/>
        <end position="114"/>
    </location>
</feature>
<comment type="subcellular location">
    <subcellularLocation>
        <location evidence="1">Membrane</location>
        <topology evidence="1">Multi-pass membrane protein</topology>
    </subcellularLocation>
</comment>
<dbReference type="Pfam" id="PF00085">
    <property type="entry name" value="Thioredoxin"/>
    <property type="match status" value="1"/>
</dbReference>
<evidence type="ECO:0000256" key="5">
    <source>
        <dbReference type="ARBA" id="ARBA00022989"/>
    </source>
</evidence>
<evidence type="ECO:0000256" key="3">
    <source>
        <dbReference type="ARBA" id="ARBA00022692"/>
    </source>
</evidence>
<keyword evidence="9" id="KW-0676">Redox-active center</keyword>
<keyword evidence="5 10" id="KW-1133">Transmembrane helix</keyword>
<evidence type="ECO:0000256" key="2">
    <source>
        <dbReference type="ARBA" id="ARBA00006214"/>
    </source>
</evidence>
<dbReference type="PANTHER" id="PTHR34573">
    <property type="entry name" value="VKC DOMAIN-CONTAINING PROTEIN"/>
    <property type="match status" value="1"/>
</dbReference>
<dbReference type="Gene3D" id="3.40.30.10">
    <property type="entry name" value="Glutaredoxin"/>
    <property type="match status" value="1"/>
</dbReference>
<comment type="caution">
    <text evidence="12">The sequence shown here is derived from an EMBL/GenBank/DDBJ whole genome shotgun (WGS) entry which is preliminary data.</text>
</comment>
<keyword evidence="4" id="KW-0874">Quinone</keyword>
<evidence type="ECO:0000256" key="1">
    <source>
        <dbReference type="ARBA" id="ARBA00004141"/>
    </source>
</evidence>
<comment type="similarity">
    <text evidence="2">Belongs to the VKOR family.</text>
</comment>
<name>A0A1G2PJY1_9BACT</name>
<keyword evidence="6" id="KW-0560">Oxidoreductase</keyword>
<dbReference type="SMART" id="SM00756">
    <property type="entry name" value="VKc"/>
    <property type="match status" value="1"/>
</dbReference>
<dbReference type="Pfam" id="PF07884">
    <property type="entry name" value="VKOR"/>
    <property type="match status" value="1"/>
</dbReference>
<keyword evidence="8" id="KW-1015">Disulfide bond</keyword>
<dbReference type="STRING" id="1802362.A2806_02660"/>
<dbReference type="CDD" id="cd10546">
    <property type="entry name" value="VKOR"/>
    <property type="match status" value="1"/>
</dbReference>
<dbReference type="InterPro" id="IPR012932">
    <property type="entry name" value="VKOR"/>
</dbReference>
<proteinExistence type="inferred from homology"/>
<feature type="transmembrane region" description="Helical" evidence="10">
    <location>
        <begin position="17"/>
        <end position="36"/>
    </location>
</feature>
<feature type="transmembrane region" description="Helical" evidence="10">
    <location>
        <begin position="153"/>
        <end position="175"/>
    </location>
</feature>
<evidence type="ECO:0000256" key="8">
    <source>
        <dbReference type="ARBA" id="ARBA00023157"/>
    </source>
</evidence>
<dbReference type="Gene3D" id="1.20.1440.130">
    <property type="entry name" value="VKOR domain"/>
    <property type="match status" value="1"/>
</dbReference>
<feature type="domain" description="Vitamin K epoxide reductase" evidence="11">
    <location>
        <begin position="15"/>
        <end position="147"/>
    </location>
</feature>
<dbReference type="AlphaFoldDB" id="A0A1G2PJY1"/>
<dbReference type="GO" id="GO:0048038">
    <property type="term" value="F:quinone binding"/>
    <property type="evidence" value="ECO:0007669"/>
    <property type="project" value="UniProtKB-KW"/>
</dbReference>
<dbReference type="SUPFAM" id="SSF52833">
    <property type="entry name" value="Thioredoxin-like"/>
    <property type="match status" value="1"/>
</dbReference>
<dbReference type="EMBL" id="MHSS01000011">
    <property type="protein sequence ID" value="OHA47951.1"/>
    <property type="molecule type" value="Genomic_DNA"/>
</dbReference>
<dbReference type="Proteomes" id="UP000177629">
    <property type="component" value="Unassembled WGS sequence"/>
</dbReference>
<gene>
    <name evidence="12" type="ORF">A2806_02660</name>
</gene>
<evidence type="ECO:0000256" key="6">
    <source>
        <dbReference type="ARBA" id="ARBA00023002"/>
    </source>
</evidence>
<dbReference type="InterPro" id="IPR038354">
    <property type="entry name" value="VKOR_sf"/>
</dbReference>
<evidence type="ECO:0000256" key="10">
    <source>
        <dbReference type="SAM" id="Phobius"/>
    </source>
</evidence>
<dbReference type="GO" id="GO:0016020">
    <property type="term" value="C:membrane"/>
    <property type="evidence" value="ECO:0007669"/>
    <property type="project" value="UniProtKB-SubCell"/>
</dbReference>
<dbReference type="InterPro" id="IPR013766">
    <property type="entry name" value="Thioredoxin_domain"/>
</dbReference>
<reference evidence="12 13" key="1">
    <citation type="journal article" date="2016" name="Nat. Commun.">
        <title>Thousands of microbial genomes shed light on interconnected biogeochemical processes in an aquifer system.</title>
        <authorList>
            <person name="Anantharaman K."/>
            <person name="Brown C.T."/>
            <person name="Hug L.A."/>
            <person name="Sharon I."/>
            <person name="Castelle C.J."/>
            <person name="Probst A.J."/>
            <person name="Thomas B.C."/>
            <person name="Singh A."/>
            <person name="Wilkins M.J."/>
            <person name="Karaoz U."/>
            <person name="Brodie E.L."/>
            <person name="Williams K.H."/>
            <person name="Hubbard S.S."/>
            <person name="Banfield J.F."/>
        </authorList>
    </citation>
    <scope>NUCLEOTIDE SEQUENCE [LARGE SCALE GENOMIC DNA]</scope>
</reference>
<keyword evidence="7 10" id="KW-0472">Membrane</keyword>
<feature type="transmembrane region" description="Helical" evidence="10">
    <location>
        <begin position="120"/>
        <end position="146"/>
    </location>
</feature>
<organism evidence="12 13">
    <name type="scientific">Candidatus Terrybacteria bacterium RIFCSPHIGHO2_01_FULL_48_17</name>
    <dbReference type="NCBI Taxonomy" id="1802362"/>
    <lineage>
        <taxon>Bacteria</taxon>
        <taxon>Candidatus Terryibacteriota</taxon>
    </lineage>
</organism>
<evidence type="ECO:0000256" key="9">
    <source>
        <dbReference type="ARBA" id="ARBA00023284"/>
    </source>
</evidence>
<dbReference type="PANTHER" id="PTHR34573:SF1">
    <property type="entry name" value="VITAMIN K EPOXIDE REDUCTASE DOMAIN-CONTAINING PROTEIN"/>
    <property type="match status" value="1"/>
</dbReference>
<evidence type="ECO:0000256" key="7">
    <source>
        <dbReference type="ARBA" id="ARBA00023136"/>
    </source>
</evidence>
<accession>A0A1G2PJY1</accession>
<dbReference type="GO" id="GO:0016491">
    <property type="term" value="F:oxidoreductase activity"/>
    <property type="evidence" value="ECO:0007669"/>
    <property type="project" value="UniProtKB-KW"/>
</dbReference>
<evidence type="ECO:0000259" key="11">
    <source>
        <dbReference type="SMART" id="SM00756"/>
    </source>
</evidence>
<dbReference type="InterPro" id="IPR036249">
    <property type="entry name" value="Thioredoxin-like_sf"/>
</dbReference>